<comment type="caution">
    <text evidence="2">The sequence shown here is derived from an EMBL/GenBank/DDBJ whole genome shotgun (WGS) entry which is preliminary data.</text>
</comment>
<dbReference type="AlphaFoldDB" id="A0A9P1FLB4"/>
<name>A0A9P1FLB4_9DINO</name>
<dbReference type="Proteomes" id="UP001152797">
    <property type="component" value="Unassembled WGS sequence"/>
</dbReference>
<dbReference type="InterPro" id="IPR032870">
    <property type="entry name" value="ALKBH7-like"/>
</dbReference>
<evidence type="ECO:0000259" key="1">
    <source>
        <dbReference type="PROSITE" id="PS51471"/>
    </source>
</evidence>
<evidence type="ECO:0000313" key="4">
    <source>
        <dbReference type="Proteomes" id="UP001152797"/>
    </source>
</evidence>
<gene>
    <name evidence="2" type="ORF">C1SCF055_LOCUS8013</name>
</gene>
<proteinExistence type="predicted"/>
<dbReference type="Pfam" id="PF13532">
    <property type="entry name" value="2OG-FeII_Oxy_2"/>
    <property type="match status" value="1"/>
</dbReference>
<protein>
    <submittedName>
        <fullName evidence="3">Uncharacterized protein L905</fullName>
    </submittedName>
</protein>
<dbReference type="PANTHER" id="PTHR21052">
    <property type="entry name" value="SPERMATOGENESIS ASSOCIATED 11-RELATED"/>
    <property type="match status" value="1"/>
</dbReference>
<reference evidence="3 4" key="2">
    <citation type="submission" date="2024-05" db="EMBL/GenBank/DDBJ databases">
        <authorList>
            <person name="Chen Y."/>
            <person name="Shah S."/>
            <person name="Dougan E. K."/>
            <person name="Thang M."/>
            <person name="Chan C."/>
        </authorList>
    </citation>
    <scope>NUCLEOTIDE SEQUENCE [LARGE SCALE GENOMIC DNA]</scope>
</reference>
<dbReference type="InterPro" id="IPR027450">
    <property type="entry name" value="AlkB-like"/>
</dbReference>
<feature type="domain" description="Fe2OG dioxygenase" evidence="1">
    <location>
        <begin position="103"/>
        <end position="216"/>
    </location>
</feature>
<reference evidence="2" key="1">
    <citation type="submission" date="2022-10" db="EMBL/GenBank/DDBJ databases">
        <authorList>
            <person name="Chen Y."/>
            <person name="Dougan E. K."/>
            <person name="Chan C."/>
            <person name="Rhodes N."/>
            <person name="Thang M."/>
        </authorList>
    </citation>
    <scope>NUCLEOTIDE SEQUENCE</scope>
</reference>
<dbReference type="InterPro" id="IPR037151">
    <property type="entry name" value="AlkB-like_sf"/>
</dbReference>
<keyword evidence="4" id="KW-1185">Reference proteome</keyword>
<dbReference type="InterPro" id="IPR005123">
    <property type="entry name" value="Oxoglu/Fe-dep_dioxygenase_dom"/>
</dbReference>
<dbReference type="OrthoDB" id="412814at2759"/>
<sequence>MATPDFQKFEPSPSLSLVEGFTHLPNFLEPEEVQALKDAAAAGPKDETLSTGRPLAATPGVHWHGFPRTHSWQNGAQIASIPETCLPALHRLRHLGVLPARYSFDQAIVNFYPEGCEGIRMHVDRANFDDIIVGFSLGAAVVMDLEPLDTQEHDEAASDPTRSHAKHVLLEEGSVYVFSGHVRWKWKHGIKQGPHRYADEELPLGERTSITLRRLRRPDQKESDDLWMTHQESKKCAQNHLRHLQLVDAC</sequence>
<dbReference type="GO" id="GO:0006631">
    <property type="term" value="P:fatty acid metabolic process"/>
    <property type="evidence" value="ECO:0007669"/>
    <property type="project" value="TreeGrafter"/>
</dbReference>
<accession>A0A9P1FLB4</accession>
<evidence type="ECO:0000313" key="2">
    <source>
        <dbReference type="EMBL" id="CAI3980106.1"/>
    </source>
</evidence>
<dbReference type="SUPFAM" id="SSF51197">
    <property type="entry name" value="Clavaminate synthase-like"/>
    <property type="match status" value="1"/>
</dbReference>
<dbReference type="Gene3D" id="2.60.120.590">
    <property type="entry name" value="Alpha-ketoglutarate-dependent dioxygenase AlkB-like"/>
    <property type="match status" value="1"/>
</dbReference>
<dbReference type="EMBL" id="CAMXCT020000536">
    <property type="protein sequence ID" value="CAL1133481.1"/>
    <property type="molecule type" value="Genomic_DNA"/>
</dbReference>
<evidence type="ECO:0000313" key="3">
    <source>
        <dbReference type="EMBL" id="CAL4767418.1"/>
    </source>
</evidence>
<organism evidence="2">
    <name type="scientific">Cladocopium goreaui</name>
    <dbReference type="NCBI Taxonomy" id="2562237"/>
    <lineage>
        <taxon>Eukaryota</taxon>
        <taxon>Sar</taxon>
        <taxon>Alveolata</taxon>
        <taxon>Dinophyceae</taxon>
        <taxon>Suessiales</taxon>
        <taxon>Symbiodiniaceae</taxon>
        <taxon>Cladocopium</taxon>
    </lineage>
</organism>
<dbReference type="GO" id="GO:0005759">
    <property type="term" value="C:mitochondrial matrix"/>
    <property type="evidence" value="ECO:0007669"/>
    <property type="project" value="TreeGrafter"/>
</dbReference>
<dbReference type="PROSITE" id="PS51471">
    <property type="entry name" value="FE2OG_OXY"/>
    <property type="match status" value="1"/>
</dbReference>
<dbReference type="EMBL" id="CAMXCT030000536">
    <property type="protein sequence ID" value="CAL4767418.1"/>
    <property type="molecule type" value="Genomic_DNA"/>
</dbReference>
<dbReference type="PANTHER" id="PTHR21052:SF0">
    <property type="entry name" value="ALPHA-KETOGLUTARATE-DEPENDENT DIOXYGENASE ALKB HOMOLOG 7, MITOCHONDRIAL"/>
    <property type="match status" value="1"/>
</dbReference>
<dbReference type="EMBL" id="CAMXCT010000536">
    <property type="protein sequence ID" value="CAI3980106.1"/>
    <property type="molecule type" value="Genomic_DNA"/>
</dbReference>
<dbReference type="GO" id="GO:0006974">
    <property type="term" value="P:DNA damage response"/>
    <property type="evidence" value="ECO:0007669"/>
    <property type="project" value="InterPro"/>
</dbReference>